<evidence type="ECO:0000256" key="4">
    <source>
        <dbReference type="ARBA" id="ARBA00015486"/>
    </source>
</evidence>
<dbReference type="InterPro" id="IPR023195">
    <property type="entry name" value="Nict_dMeBzImd_PRibTrfase_N"/>
</dbReference>
<keyword evidence="5 10" id="KW-0169">Cobalamin biosynthesis</keyword>
<dbReference type="GO" id="GO:0008939">
    <property type="term" value="F:nicotinate-nucleotide-dimethylbenzimidazole phosphoribosyltransferase activity"/>
    <property type="evidence" value="ECO:0007669"/>
    <property type="project" value="UniProtKB-UniRule"/>
</dbReference>
<evidence type="ECO:0000313" key="11">
    <source>
        <dbReference type="EMBL" id="GAC21549.1"/>
    </source>
</evidence>
<evidence type="ECO:0000256" key="6">
    <source>
        <dbReference type="ARBA" id="ARBA00022676"/>
    </source>
</evidence>
<dbReference type="GO" id="GO:0009236">
    <property type="term" value="P:cobalamin biosynthetic process"/>
    <property type="evidence" value="ECO:0007669"/>
    <property type="project" value="UniProtKB-UniRule"/>
</dbReference>
<proteinExistence type="inferred from homology"/>
<evidence type="ECO:0000313" key="12">
    <source>
        <dbReference type="Proteomes" id="UP000006327"/>
    </source>
</evidence>
<evidence type="ECO:0000256" key="10">
    <source>
        <dbReference type="HAMAP-Rule" id="MF_00230"/>
    </source>
</evidence>
<comment type="catalytic activity">
    <reaction evidence="9 10">
        <text>5,6-dimethylbenzimidazole + nicotinate beta-D-ribonucleotide = alpha-ribazole 5'-phosphate + nicotinate + H(+)</text>
        <dbReference type="Rhea" id="RHEA:11196"/>
        <dbReference type="ChEBI" id="CHEBI:15378"/>
        <dbReference type="ChEBI" id="CHEBI:15890"/>
        <dbReference type="ChEBI" id="CHEBI:32544"/>
        <dbReference type="ChEBI" id="CHEBI:57502"/>
        <dbReference type="ChEBI" id="CHEBI:57918"/>
        <dbReference type="EC" id="2.4.2.21"/>
    </reaction>
</comment>
<dbReference type="eggNOG" id="COG2038">
    <property type="taxonomic scope" value="Bacteria"/>
</dbReference>
<dbReference type="FunFam" id="3.40.50.10210:FF:000001">
    <property type="entry name" value="Nicotinate-nucleotide--dimethylbenzimidazole phosphoribosyltransferase"/>
    <property type="match status" value="1"/>
</dbReference>
<dbReference type="RefSeq" id="WP_007624643.1">
    <property type="nucleotide sequence ID" value="NZ_BAEO01000062.1"/>
</dbReference>
<evidence type="ECO:0000256" key="3">
    <source>
        <dbReference type="ARBA" id="ARBA00011991"/>
    </source>
</evidence>
<dbReference type="Gene3D" id="3.40.50.10210">
    <property type="match status" value="1"/>
</dbReference>
<gene>
    <name evidence="10 11" type="primary">cobT</name>
    <name evidence="11" type="ORF">GARC_4607</name>
</gene>
<dbReference type="Pfam" id="PF02277">
    <property type="entry name" value="DBI_PRT"/>
    <property type="match status" value="1"/>
</dbReference>
<feature type="active site" description="Proton acceptor" evidence="10">
    <location>
        <position position="333"/>
    </location>
</feature>
<dbReference type="UniPathway" id="UPA00061">
    <property type="reaction ID" value="UER00516"/>
</dbReference>
<comment type="function">
    <text evidence="10">Catalyzes the synthesis of alpha-ribazole-5'-phosphate from nicotinate mononucleotide (NAMN) and 5,6-dimethylbenzimidazole (DMB).</text>
</comment>
<comment type="similarity">
    <text evidence="2 10">Belongs to the CobT family.</text>
</comment>
<name>K6XLL7_9ALTE</name>
<comment type="pathway">
    <text evidence="1 10">Nucleoside biosynthesis; alpha-ribazole biosynthesis; alpha-ribazole from 5,6-dimethylbenzimidazole: step 1/2.</text>
</comment>
<dbReference type="SUPFAM" id="SSF52733">
    <property type="entry name" value="Nicotinate mononucleotide:5,6-dimethylbenzimidazole phosphoribosyltransferase (CobT)"/>
    <property type="match status" value="1"/>
</dbReference>
<organism evidence="11 12">
    <name type="scientific">Paraglaciecola arctica BSs20135</name>
    <dbReference type="NCBI Taxonomy" id="493475"/>
    <lineage>
        <taxon>Bacteria</taxon>
        <taxon>Pseudomonadati</taxon>
        <taxon>Pseudomonadota</taxon>
        <taxon>Gammaproteobacteria</taxon>
        <taxon>Alteromonadales</taxon>
        <taxon>Alteromonadaceae</taxon>
        <taxon>Paraglaciecola</taxon>
    </lineage>
</organism>
<dbReference type="NCBIfam" id="NF000996">
    <property type="entry name" value="PRK00105.1"/>
    <property type="match status" value="1"/>
</dbReference>
<dbReference type="Gene3D" id="1.10.1610.10">
    <property type="match status" value="1"/>
</dbReference>
<dbReference type="InterPro" id="IPR003200">
    <property type="entry name" value="Nict_dMeBzImd_PRibTrfase"/>
</dbReference>
<evidence type="ECO:0000256" key="8">
    <source>
        <dbReference type="ARBA" id="ARBA00030686"/>
    </source>
</evidence>
<protein>
    <recommendedName>
        <fullName evidence="4 10">Nicotinate-nucleotide--dimethylbenzimidazole phosphoribosyltransferase</fullName>
        <shortName evidence="10">NN:DBI PRT</shortName>
        <ecNumber evidence="3 10">2.4.2.21</ecNumber>
    </recommendedName>
    <alternativeName>
        <fullName evidence="8 10">N(1)-alpha-phosphoribosyltransferase</fullName>
    </alternativeName>
</protein>
<reference evidence="11 12" key="1">
    <citation type="journal article" date="2017" name="Antonie Van Leeuwenhoek">
        <title>Rhizobium rhizosphaerae sp. nov., a novel species isolated from rice rhizosphere.</title>
        <authorList>
            <person name="Zhao J.J."/>
            <person name="Zhang J."/>
            <person name="Zhang R.J."/>
            <person name="Zhang C.W."/>
            <person name="Yin H.Q."/>
            <person name="Zhang X.X."/>
        </authorList>
    </citation>
    <scope>NUCLEOTIDE SEQUENCE [LARGE SCALE GENOMIC DNA]</scope>
    <source>
        <strain evidence="11 12">BSs20135</strain>
    </source>
</reference>
<evidence type="ECO:0000256" key="7">
    <source>
        <dbReference type="ARBA" id="ARBA00022679"/>
    </source>
</evidence>
<evidence type="ECO:0000256" key="5">
    <source>
        <dbReference type="ARBA" id="ARBA00022573"/>
    </source>
</evidence>
<evidence type="ECO:0000256" key="9">
    <source>
        <dbReference type="ARBA" id="ARBA00047340"/>
    </source>
</evidence>
<keyword evidence="6 10" id="KW-0328">Glycosyltransferase</keyword>
<dbReference type="OrthoDB" id="9781491at2"/>
<dbReference type="HAMAP" id="MF_00230">
    <property type="entry name" value="CobT"/>
    <property type="match status" value="1"/>
</dbReference>
<comment type="caution">
    <text evidence="11">The sequence shown here is derived from an EMBL/GenBank/DDBJ whole genome shotgun (WGS) entry which is preliminary data.</text>
</comment>
<dbReference type="STRING" id="493475.GARC_4607"/>
<evidence type="ECO:0000256" key="1">
    <source>
        <dbReference type="ARBA" id="ARBA00005049"/>
    </source>
</evidence>
<dbReference type="PANTHER" id="PTHR43463">
    <property type="entry name" value="NICOTINATE-NUCLEOTIDE--DIMETHYLBENZIMIDAZOLE PHOSPHORIBOSYLTRANSFERASE"/>
    <property type="match status" value="1"/>
</dbReference>
<keyword evidence="7 10" id="KW-0808">Transferase</keyword>
<evidence type="ECO:0000256" key="2">
    <source>
        <dbReference type="ARBA" id="ARBA00007110"/>
    </source>
</evidence>
<dbReference type="CDD" id="cd02439">
    <property type="entry name" value="DMB-PRT_CobT"/>
    <property type="match status" value="1"/>
</dbReference>
<accession>K6XLL7</accession>
<keyword evidence="12" id="KW-1185">Reference proteome</keyword>
<dbReference type="AlphaFoldDB" id="K6XLL7"/>
<sequence>MNTPTPAVFTAEYWNIPQLDKSQLPAIERHIDTKTKPLGALGQLETLAQQLCLIQGYNSGNYQHIEIKQPTIMIFAADHGIAKNGVSIAPSEVTGQMVANFLAGGAAINCFCDSLDVQIKVVDAGMLFPVENPHPILINQRIAAGTADLSIESAMTLAQAEQCLLMGEQAAKQQLATGTNVLGFGEMGIGNTSAASALLSVLTGLSAQHTTGVGTGITAQQLDKKIQLISLAQKRVQEKYPDENLDPGTVLMEVGGFEIAQIVGAMLATASAGKTILVDGFIVSVAALIATRIAPNTQQFMIFAHCSAENAHQLLLKELQANPLLDLGLRLGEGTGAALAVPLLKVAANFYNNMATFDSAQVRV</sequence>
<dbReference type="PANTHER" id="PTHR43463:SF1">
    <property type="entry name" value="NICOTINATE-NUCLEOTIDE--DIMETHYLBENZIMIDAZOLE PHOSPHORIBOSYLTRANSFERASE"/>
    <property type="match status" value="1"/>
</dbReference>
<dbReference type="InterPro" id="IPR017846">
    <property type="entry name" value="Nict_dMeBzImd_PRibTrfase_bact"/>
</dbReference>
<dbReference type="Proteomes" id="UP000006327">
    <property type="component" value="Unassembled WGS sequence"/>
</dbReference>
<dbReference type="EMBL" id="BAEO01000062">
    <property type="protein sequence ID" value="GAC21549.1"/>
    <property type="molecule type" value="Genomic_DNA"/>
</dbReference>
<dbReference type="NCBIfam" id="TIGR03160">
    <property type="entry name" value="cobT_DBIPRT"/>
    <property type="match status" value="1"/>
</dbReference>
<dbReference type="EC" id="2.4.2.21" evidence="3 10"/>
<dbReference type="InterPro" id="IPR036087">
    <property type="entry name" value="Nict_dMeBzImd_PRibTrfase_sf"/>
</dbReference>